<dbReference type="InterPro" id="IPR007891">
    <property type="entry name" value="CHASE3"/>
</dbReference>
<sequence length="24" mass="2687">METGQRGFVIIGEAQYLDPYNNGN</sequence>
<evidence type="ECO:0000259" key="1">
    <source>
        <dbReference type="Pfam" id="PF05227"/>
    </source>
</evidence>
<keyword evidence="3" id="KW-1185">Reference proteome</keyword>
<organism evidence="2 3">
    <name type="scientific">Paenibacillus oralis</name>
    <dbReference type="NCBI Taxonomy" id="2490856"/>
    <lineage>
        <taxon>Bacteria</taxon>
        <taxon>Bacillati</taxon>
        <taxon>Bacillota</taxon>
        <taxon>Bacilli</taxon>
        <taxon>Bacillales</taxon>
        <taxon>Paenibacillaceae</taxon>
        <taxon>Paenibacillus</taxon>
    </lineage>
</organism>
<dbReference type="RefSeq" id="WP_081494688.1">
    <property type="nucleotide sequence ID" value="NZ_RRCN01000001.1"/>
</dbReference>
<dbReference type="AlphaFoldDB" id="A0A3P3UAT1"/>
<dbReference type="Proteomes" id="UP000267017">
    <property type="component" value="Unassembled WGS sequence"/>
</dbReference>
<dbReference type="Pfam" id="PF05227">
    <property type="entry name" value="CHASE3"/>
    <property type="match status" value="1"/>
</dbReference>
<protein>
    <recommendedName>
        <fullName evidence="1">CHASE3 domain-containing protein</fullName>
    </recommendedName>
</protein>
<dbReference type="EMBL" id="RRCN01000001">
    <property type="protein sequence ID" value="RRJ67477.1"/>
    <property type="molecule type" value="Genomic_DNA"/>
</dbReference>
<reference evidence="2 3" key="1">
    <citation type="submission" date="2018-11" db="EMBL/GenBank/DDBJ databases">
        <title>Genome sequencing of Paenibacillus sp. KCOM 3021 (= ChDC PVNT-B20).</title>
        <authorList>
            <person name="Kook J.-K."/>
            <person name="Park S.-N."/>
            <person name="Lim Y.K."/>
        </authorList>
    </citation>
    <scope>NUCLEOTIDE SEQUENCE [LARGE SCALE GENOMIC DNA]</scope>
    <source>
        <strain evidence="2 3">KCOM 3021</strain>
    </source>
</reference>
<proteinExistence type="predicted"/>
<accession>A0A3P3UAT1</accession>
<evidence type="ECO:0000313" key="3">
    <source>
        <dbReference type="Proteomes" id="UP000267017"/>
    </source>
</evidence>
<feature type="domain" description="CHASE3" evidence="1">
    <location>
        <begin position="1"/>
        <end position="23"/>
    </location>
</feature>
<name>A0A3P3UAT1_9BACL</name>
<gene>
    <name evidence="2" type="ORF">EHV15_08560</name>
</gene>
<comment type="caution">
    <text evidence="2">The sequence shown here is derived from an EMBL/GenBank/DDBJ whole genome shotgun (WGS) entry which is preliminary data.</text>
</comment>
<evidence type="ECO:0000313" key="2">
    <source>
        <dbReference type="EMBL" id="RRJ67477.1"/>
    </source>
</evidence>